<dbReference type="Proteomes" id="UP000468650">
    <property type="component" value="Unassembled WGS sequence"/>
</dbReference>
<dbReference type="SUPFAM" id="SSF51703">
    <property type="entry name" value="Cobalamin (vitamin B12)-dependent enzymes"/>
    <property type="match status" value="1"/>
</dbReference>
<dbReference type="GO" id="GO:0016866">
    <property type="term" value="F:intramolecular transferase activity"/>
    <property type="evidence" value="ECO:0007669"/>
    <property type="project" value="InterPro"/>
</dbReference>
<evidence type="ECO:0000259" key="1">
    <source>
        <dbReference type="Pfam" id="PF01642"/>
    </source>
</evidence>
<dbReference type="AlphaFoldDB" id="A0A6N6RKA2"/>
<proteinExistence type="predicted"/>
<dbReference type="InterPro" id="IPR006099">
    <property type="entry name" value="MeMalonylCoA_mutase_a/b_cat"/>
</dbReference>
<organism evidence="2 3">
    <name type="scientific">Phaeocystidibacter luteus</name>
    <dbReference type="NCBI Taxonomy" id="911197"/>
    <lineage>
        <taxon>Bacteria</taxon>
        <taxon>Pseudomonadati</taxon>
        <taxon>Bacteroidota</taxon>
        <taxon>Flavobacteriia</taxon>
        <taxon>Flavobacteriales</taxon>
        <taxon>Phaeocystidibacteraceae</taxon>
        <taxon>Phaeocystidibacter</taxon>
    </lineage>
</organism>
<reference evidence="2 3" key="1">
    <citation type="submission" date="2019-09" db="EMBL/GenBank/DDBJ databases">
        <title>Genomes of family Cryomorphaceae.</title>
        <authorList>
            <person name="Bowman J.P."/>
        </authorList>
    </citation>
    <scope>NUCLEOTIDE SEQUENCE [LARGE SCALE GENOMIC DNA]</scope>
    <source>
        <strain evidence="2 3">LMG 25704</strain>
    </source>
</reference>
<accession>A0A6N6RKA2</accession>
<dbReference type="PANTHER" id="PTHR48101">
    <property type="entry name" value="METHYLMALONYL-COA MUTASE, MITOCHONDRIAL-RELATED"/>
    <property type="match status" value="1"/>
</dbReference>
<comment type="caution">
    <text evidence="2">The sequence shown here is derived from an EMBL/GenBank/DDBJ whole genome shotgun (WGS) entry which is preliminary data.</text>
</comment>
<keyword evidence="3" id="KW-1185">Reference proteome</keyword>
<sequence length="461" mass="51462">MSTSKLSFQEFGPNEKSDWTQQIEKELRGAEWSSLHTDLEGGIVLEPAYTKEDLIETVELPAKGQSHVDLVEAIEVYNESESNKKILDVLNRGASSILLYLQEDVDLSVLLKDVLIQHIAVHYVVEGNGSEIAKQIEGIAVERDLDLSSIRGSINIDPIENLARSGDWFEDEIEDFEELGALLSTSLSSMKTLCVNANLYHNAGATTSTELGLALAHGHEFIAKFGPEHAHRFWMNLAIGRNYLTEVAKFRAIRLLWAKLLEGYNADSPLHIYAETGLRNKTIFDPNVNMLRTTTEAMSALVGGADEVMILPYDLTYRTPTPLAQRIARNQALVMQYEAFATKVHDPASGSYAIETLTESLCEKAWDFFREIESKGGLLEGLKDGWIQSRIREEADAEYDAFERGDIVLVGTNKFPNKDEKMGEVATTPLFNLSTSDGDVIEKIQAVRLSESMERERLNAE</sequence>
<name>A0A6N6RKA2_9FLAO</name>
<evidence type="ECO:0000313" key="2">
    <source>
        <dbReference type="EMBL" id="KAB2809801.1"/>
    </source>
</evidence>
<gene>
    <name evidence="2" type="ORF">F8C67_09605</name>
</gene>
<dbReference type="InterPro" id="IPR016176">
    <property type="entry name" value="Cbl-dep_enz_cat"/>
</dbReference>
<feature type="domain" description="Methylmalonyl-CoA mutase alpha/beta chain catalytic" evidence="1">
    <location>
        <begin position="106"/>
        <end position="453"/>
    </location>
</feature>
<dbReference type="PANTHER" id="PTHR48101:SF1">
    <property type="entry name" value="METHYLMALONYL-COA MUTASE, LARGE SUBUNIT"/>
    <property type="match status" value="1"/>
</dbReference>
<dbReference type="Pfam" id="PF01642">
    <property type="entry name" value="MM_CoA_mutase"/>
    <property type="match status" value="1"/>
</dbReference>
<dbReference type="RefSeq" id="WP_151667624.1">
    <property type="nucleotide sequence ID" value="NZ_WBVO01000007.1"/>
</dbReference>
<protein>
    <recommendedName>
        <fullName evidence="1">Methylmalonyl-CoA mutase alpha/beta chain catalytic domain-containing protein</fullName>
    </recommendedName>
</protein>
<evidence type="ECO:0000313" key="3">
    <source>
        <dbReference type="Proteomes" id="UP000468650"/>
    </source>
</evidence>
<dbReference type="EMBL" id="WBVO01000007">
    <property type="protein sequence ID" value="KAB2809801.1"/>
    <property type="molecule type" value="Genomic_DNA"/>
</dbReference>
<dbReference type="GO" id="GO:0031419">
    <property type="term" value="F:cobalamin binding"/>
    <property type="evidence" value="ECO:0007669"/>
    <property type="project" value="InterPro"/>
</dbReference>
<dbReference type="Gene3D" id="3.20.20.240">
    <property type="entry name" value="Methylmalonyl-CoA mutase"/>
    <property type="match status" value="1"/>
</dbReference>
<dbReference type="OrthoDB" id="9762378at2"/>